<sequence>MAAAAMAIATLSLVPRRCHVDYHIVVRWPPTTLNDIFDLHPCGDVIENKDLANAFVSFYQNLPSAGPSVVCSENNCDMFPCRISEEHHSCMIQPVTMDEVRKVIFSIGDDKVMDPDGCGRMLKEVNATVIALVPKKDVPLTVFDFHPISCCNVMYKYISKILANRIKDILEDIINKT</sequence>
<protein>
    <submittedName>
        <fullName evidence="1">Uncharacterized protein</fullName>
    </submittedName>
</protein>
<evidence type="ECO:0000313" key="1">
    <source>
        <dbReference type="EMBL" id="KAJ0031540.1"/>
    </source>
</evidence>
<accession>A0ACC0YBK2</accession>
<gene>
    <name evidence="1" type="ORF">Pint_12905</name>
</gene>
<dbReference type="EMBL" id="CM047743">
    <property type="protein sequence ID" value="KAJ0031540.1"/>
    <property type="molecule type" value="Genomic_DNA"/>
</dbReference>
<name>A0ACC0YBK2_9ROSI</name>
<proteinExistence type="predicted"/>
<comment type="caution">
    <text evidence="1">The sequence shown here is derived from an EMBL/GenBank/DDBJ whole genome shotgun (WGS) entry which is preliminary data.</text>
</comment>
<reference evidence="2" key="1">
    <citation type="journal article" date="2023" name="G3 (Bethesda)">
        <title>Genome assembly and association tests identify interacting loci associated with vigor, precocity, and sex in interspecific pistachio rootstocks.</title>
        <authorList>
            <person name="Palmer W."/>
            <person name="Jacygrad E."/>
            <person name="Sagayaradj S."/>
            <person name="Cavanaugh K."/>
            <person name="Han R."/>
            <person name="Bertier L."/>
            <person name="Beede B."/>
            <person name="Kafkas S."/>
            <person name="Golino D."/>
            <person name="Preece J."/>
            <person name="Michelmore R."/>
        </authorList>
    </citation>
    <scope>NUCLEOTIDE SEQUENCE [LARGE SCALE GENOMIC DNA]</scope>
</reference>
<evidence type="ECO:0000313" key="2">
    <source>
        <dbReference type="Proteomes" id="UP001163603"/>
    </source>
</evidence>
<keyword evidence="2" id="KW-1185">Reference proteome</keyword>
<dbReference type="Proteomes" id="UP001163603">
    <property type="component" value="Chromosome 8"/>
</dbReference>
<organism evidence="1 2">
    <name type="scientific">Pistacia integerrima</name>
    <dbReference type="NCBI Taxonomy" id="434235"/>
    <lineage>
        <taxon>Eukaryota</taxon>
        <taxon>Viridiplantae</taxon>
        <taxon>Streptophyta</taxon>
        <taxon>Embryophyta</taxon>
        <taxon>Tracheophyta</taxon>
        <taxon>Spermatophyta</taxon>
        <taxon>Magnoliopsida</taxon>
        <taxon>eudicotyledons</taxon>
        <taxon>Gunneridae</taxon>
        <taxon>Pentapetalae</taxon>
        <taxon>rosids</taxon>
        <taxon>malvids</taxon>
        <taxon>Sapindales</taxon>
        <taxon>Anacardiaceae</taxon>
        <taxon>Pistacia</taxon>
    </lineage>
</organism>